<organism evidence="3 4">
    <name type="scientific">Marinimicrobium koreense</name>
    <dbReference type="NCBI Taxonomy" id="306545"/>
    <lineage>
        <taxon>Bacteria</taxon>
        <taxon>Pseudomonadati</taxon>
        <taxon>Pseudomonadota</taxon>
        <taxon>Gammaproteobacteria</taxon>
        <taxon>Cellvibrionales</taxon>
        <taxon>Cellvibrionaceae</taxon>
        <taxon>Marinimicrobium</taxon>
    </lineage>
</organism>
<dbReference type="InterPro" id="IPR051910">
    <property type="entry name" value="ComF/GntX_DNA_util-trans"/>
</dbReference>
<keyword evidence="4" id="KW-1185">Reference proteome</keyword>
<sequence>MWNGLKWNGLKGLMATLPRLPRSCLLCSQPGADLLCPGCEFDLPYLARHDHQCLTCALPLSVDSRYCGYCLQAPPDFERCRVLGIYDYPLDHLVHAFKYRHKLASGRALSGLLAGLLRAEREEEGEETWPELLVPVPMHWTRRLKRGFNQTELLAHDLGRALSLPVLSRVARRPQPTRAQQGLTRTARIHNLSHAFSLNPRTEKRLAGRRVALIDDVVTTTSTVRALSRLIREAGARSVEVWALARTPESPQAHQSTRCTR</sequence>
<dbReference type="Proteomes" id="UP000273643">
    <property type="component" value="Unassembled WGS sequence"/>
</dbReference>
<dbReference type="CDD" id="cd06223">
    <property type="entry name" value="PRTases_typeI"/>
    <property type="match status" value="1"/>
</dbReference>
<dbReference type="InterPro" id="IPR029057">
    <property type="entry name" value="PRTase-like"/>
</dbReference>
<name>A0A3N1P0H4_9GAMM</name>
<gene>
    <name evidence="3" type="ORF">EDC38_1730</name>
</gene>
<accession>A0A3N1P0H4</accession>
<evidence type="ECO:0000259" key="2">
    <source>
        <dbReference type="Pfam" id="PF00156"/>
    </source>
</evidence>
<protein>
    <submittedName>
        <fullName evidence="3">ComF family protein</fullName>
    </submittedName>
</protein>
<evidence type="ECO:0000313" key="3">
    <source>
        <dbReference type="EMBL" id="ROQ21108.1"/>
    </source>
</evidence>
<proteinExistence type="inferred from homology"/>
<dbReference type="PANTHER" id="PTHR47505:SF1">
    <property type="entry name" value="DNA UTILIZATION PROTEIN YHGH"/>
    <property type="match status" value="1"/>
</dbReference>
<dbReference type="EMBL" id="RJUK01000001">
    <property type="protein sequence ID" value="ROQ21108.1"/>
    <property type="molecule type" value="Genomic_DNA"/>
</dbReference>
<evidence type="ECO:0000313" key="4">
    <source>
        <dbReference type="Proteomes" id="UP000273643"/>
    </source>
</evidence>
<dbReference type="SUPFAM" id="SSF53271">
    <property type="entry name" value="PRTase-like"/>
    <property type="match status" value="1"/>
</dbReference>
<feature type="domain" description="Phosphoribosyltransferase" evidence="2">
    <location>
        <begin position="187"/>
        <end position="255"/>
    </location>
</feature>
<reference evidence="3 4" key="1">
    <citation type="submission" date="2018-11" db="EMBL/GenBank/DDBJ databases">
        <title>Genomic Encyclopedia of Type Strains, Phase IV (KMG-IV): sequencing the most valuable type-strain genomes for metagenomic binning, comparative biology and taxonomic classification.</title>
        <authorList>
            <person name="Goeker M."/>
        </authorList>
    </citation>
    <scope>NUCLEOTIDE SEQUENCE [LARGE SCALE GENOMIC DNA]</scope>
    <source>
        <strain evidence="3 4">DSM 16974</strain>
    </source>
</reference>
<dbReference type="RefSeq" id="WP_123638150.1">
    <property type="nucleotide sequence ID" value="NZ_RJUK01000001.1"/>
</dbReference>
<dbReference type="Gene3D" id="3.40.50.2020">
    <property type="match status" value="1"/>
</dbReference>
<evidence type="ECO:0000256" key="1">
    <source>
        <dbReference type="ARBA" id="ARBA00008007"/>
    </source>
</evidence>
<comment type="similarity">
    <text evidence="1">Belongs to the ComF/GntX family.</text>
</comment>
<dbReference type="PANTHER" id="PTHR47505">
    <property type="entry name" value="DNA UTILIZATION PROTEIN YHGH"/>
    <property type="match status" value="1"/>
</dbReference>
<comment type="caution">
    <text evidence="3">The sequence shown here is derived from an EMBL/GenBank/DDBJ whole genome shotgun (WGS) entry which is preliminary data.</text>
</comment>
<dbReference type="OrthoDB" id="9793412at2"/>
<dbReference type="AlphaFoldDB" id="A0A3N1P0H4"/>
<dbReference type="InterPro" id="IPR000836">
    <property type="entry name" value="PRTase_dom"/>
</dbReference>
<dbReference type="Pfam" id="PF00156">
    <property type="entry name" value="Pribosyltran"/>
    <property type="match status" value="1"/>
</dbReference>